<accession>A0A238K4D8</accession>
<evidence type="ECO:0000256" key="1">
    <source>
        <dbReference type="SAM" id="MobiDB-lite"/>
    </source>
</evidence>
<feature type="region of interest" description="Disordered" evidence="1">
    <location>
        <begin position="15"/>
        <end position="56"/>
    </location>
</feature>
<keyword evidence="3" id="KW-1185">Reference proteome</keyword>
<reference evidence="3" key="1">
    <citation type="submission" date="2017-05" db="EMBL/GenBank/DDBJ databases">
        <authorList>
            <person name="Rodrigo-Torres L."/>
            <person name="Arahal R. D."/>
            <person name="Lucena T."/>
        </authorList>
    </citation>
    <scope>NUCLEOTIDE SEQUENCE [LARGE SCALE GENOMIC DNA]</scope>
    <source>
        <strain evidence="3">CECT 8868</strain>
    </source>
</reference>
<evidence type="ECO:0000313" key="2">
    <source>
        <dbReference type="EMBL" id="SMX36806.1"/>
    </source>
</evidence>
<evidence type="ECO:0000313" key="3">
    <source>
        <dbReference type="Proteomes" id="UP000203464"/>
    </source>
</evidence>
<organism evidence="2 3">
    <name type="scientific">Octadecabacter ascidiaceicola</name>
    <dbReference type="NCBI Taxonomy" id="1655543"/>
    <lineage>
        <taxon>Bacteria</taxon>
        <taxon>Pseudomonadati</taxon>
        <taxon>Pseudomonadota</taxon>
        <taxon>Alphaproteobacteria</taxon>
        <taxon>Rhodobacterales</taxon>
        <taxon>Roseobacteraceae</taxon>
        <taxon>Octadecabacter</taxon>
    </lineage>
</organism>
<dbReference type="EMBL" id="FXYD01000002">
    <property type="protein sequence ID" value="SMX36806.1"/>
    <property type="molecule type" value="Genomic_DNA"/>
</dbReference>
<name>A0A238K4D8_9RHOB</name>
<proteinExistence type="predicted"/>
<protein>
    <submittedName>
        <fullName evidence="2">Uncharacterized protein</fullName>
    </submittedName>
</protein>
<sequence length="56" mass="6135">MPNLKTARKGKIEEFIKEHEADPDGDLDKLDALIKRPTQGSEKATQPTSIPASSDD</sequence>
<dbReference type="Proteomes" id="UP000203464">
    <property type="component" value="Unassembled WGS sequence"/>
</dbReference>
<feature type="compositionally biased region" description="Basic and acidic residues" evidence="1">
    <location>
        <begin position="15"/>
        <end position="34"/>
    </location>
</feature>
<feature type="compositionally biased region" description="Polar residues" evidence="1">
    <location>
        <begin position="38"/>
        <end position="56"/>
    </location>
</feature>
<dbReference type="AlphaFoldDB" id="A0A238K4D8"/>
<gene>
    <name evidence="2" type="ORF">OCA8868_01112</name>
</gene>